<dbReference type="Pfam" id="PF15794">
    <property type="entry name" value="CCDC106"/>
    <property type="match status" value="1"/>
</dbReference>
<feature type="compositionally biased region" description="Basic residues" evidence="2">
    <location>
        <begin position="154"/>
        <end position="170"/>
    </location>
</feature>
<accession>A0ABX0SE89</accession>
<evidence type="ECO:0000256" key="1">
    <source>
        <dbReference type="SAM" id="Coils"/>
    </source>
</evidence>
<organism evidence="3 4">
    <name type="scientific">Pontoporia blainvillei</name>
    <name type="common">Franciscana</name>
    <name type="synonym">Delphinus blainvillei</name>
    <dbReference type="NCBI Taxonomy" id="48723"/>
    <lineage>
        <taxon>Eukaryota</taxon>
        <taxon>Metazoa</taxon>
        <taxon>Chordata</taxon>
        <taxon>Craniata</taxon>
        <taxon>Vertebrata</taxon>
        <taxon>Euteleostomi</taxon>
        <taxon>Mammalia</taxon>
        <taxon>Eutheria</taxon>
        <taxon>Laurasiatheria</taxon>
        <taxon>Artiodactyla</taxon>
        <taxon>Whippomorpha</taxon>
        <taxon>Cetacea</taxon>
        <taxon>Odontoceti</taxon>
        <taxon>Pontoporiidae</taxon>
        <taxon>Pontoporia</taxon>
    </lineage>
</organism>
<dbReference type="PANTHER" id="PTHR16477">
    <property type="entry name" value="COILED-COIL DOMAIN-CONTAINING PROTEIN 106"/>
    <property type="match status" value="1"/>
</dbReference>
<reference evidence="3" key="1">
    <citation type="submission" date="2018-05" db="EMBL/GenBank/DDBJ databases">
        <authorList>
            <person name="Pedro S.L.S."/>
            <person name="Freitas R.C."/>
            <person name="Barreto A.S."/>
            <person name="Lima A.O.S."/>
        </authorList>
    </citation>
    <scope>NUCLEOTIDE SEQUENCE</scope>
    <source>
        <strain evidence="3">BP203</strain>
        <tissue evidence="3">Muscle</tissue>
    </source>
</reference>
<evidence type="ECO:0000313" key="3">
    <source>
        <dbReference type="EMBL" id="NIG61691.1"/>
    </source>
</evidence>
<comment type="caution">
    <text evidence="3">The sequence shown here is derived from an EMBL/GenBank/DDBJ whole genome shotgun (WGS) entry which is preliminary data.</text>
</comment>
<sequence length="235" mass="26230">MNERNMSRRRTVKKDNEAFEISIPFDETPHLDPQIFYSLSPSQGNFEEPPEAASPTVALMNGVRAQLHMALERNSWLQKRIEDLEEERDFLRCQLDKFISSARMDAEDHCRLKPGPRRAEGDGRGGAGGEASDPESAASSLSGASAQGSNGERKRQKQKGGTGRRRFGKPKARERQRANRPDLVVCPGLHVWSWFTILKSVSTLTADWGLTFLSLWLLSVTGEGAMAQVGWELHP</sequence>
<evidence type="ECO:0000256" key="2">
    <source>
        <dbReference type="SAM" id="MobiDB-lite"/>
    </source>
</evidence>
<feature type="compositionally biased region" description="Basic and acidic residues" evidence="2">
    <location>
        <begin position="109"/>
        <end position="123"/>
    </location>
</feature>
<dbReference type="EMBL" id="PGGH01342389">
    <property type="protein sequence ID" value="NIG61691.1"/>
    <property type="molecule type" value="Genomic_DNA"/>
</dbReference>
<feature type="coiled-coil region" evidence="1">
    <location>
        <begin position="67"/>
        <end position="101"/>
    </location>
</feature>
<dbReference type="Proteomes" id="UP001165941">
    <property type="component" value="Unassembled WGS sequence"/>
</dbReference>
<evidence type="ECO:0000313" key="4">
    <source>
        <dbReference type="Proteomes" id="UP001165941"/>
    </source>
</evidence>
<feature type="compositionally biased region" description="Low complexity" evidence="2">
    <location>
        <begin position="130"/>
        <end position="149"/>
    </location>
</feature>
<dbReference type="InterPro" id="IPR031591">
    <property type="entry name" value="CCDC106"/>
</dbReference>
<name>A0ABX0SE89_PONBL</name>
<keyword evidence="4" id="KW-1185">Reference proteome</keyword>
<feature type="region of interest" description="Disordered" evidence="2">
    <location>
        <begin position="109"/>
        <end position="179"/>
    </location>
</feature>
<proteinExistence type="predicted"/>
<dbReference type="PANTHER" id="PTHR16477:SF2">
    <property type="entry name" value="COILED-COIL DOMAIN-CONTAINING PROTEIN 106"/>
    <property type="match status" value="1"/>
</dbReference>
<keyword evidence="1" id="KW-0175">Coiled coil</keyword>
<protein>
    <submittedName>
        <fullName evidence="3">Coiled-coil domain-containing protein</fullName>
    </submittedName>
</protein>
<gene>
    <name evidence="3" type="ORF">BU61_10762</name>
</gene>